<dbReference type="GO" id="GO:0005737">
    <property type="term" value="C:cytoplasm"/>
    <property type="evidence" value="ECO:0007669"/>
    <property type="project" value="TreeGrafter"/>
</dbReference>
<evidence type="ECO:0000256" key="4">
    <source>
        <dbReference type="ARBA" id="ARBA00022741"/>
    </source>
</evidence>
<name>A0AAE0G8P8_9CHLO</name>
<evidence type="ECO:0000313" key="12">
    <source>
        <dbReference type="Proteomes" id="UP001190700"/>
    </source>
</evidence>
<evidence type="ECO:0000256" key="2">
    <source>
        <dbReference type="ARBA" id="ARBA00022527"/>
    </source>
</evidence>
<dbReference type="PROSITE" id="PS00108">
    <property type="entry name" value="PROTEIN_KINASE_ST"/>
    <property type="match status" value="1"/>
</dbReference>
<feature type="region of interest" description="Disordered" evidence="9">
    <location>
        <begin position="1"/>
        <end position="21"/>
    </location>
</feature>
<gene>
    <name evidence="11" type="ORF">CYMTET_18224</name>
</gene>
<dbReference type="PROSITE" id="PS50011">
    <property type="entry name" value="PROTEIN_KINASE_DOM"/>
    <property type="match status" value="1"/>
</dbReference>
<comment type="caution">
    <text evidence="11">The sequence shown here is derived from an EMBL/GenBank/DDBJ whole genome shotgun (WGS) entry which is preliminary data.</text>
</comment>
<dbReference type="PANTHER" id="PTHR45998:SF2">
    <property type="entry name" value="SERINE_THREONINE-PROTEIN KINASE 16"/>
    <property type="match status" value="1"/>
</dbReference>
<feature type="domain" description="Protein kinase" evidence="10">
    <location>
        <begin position="1"/>
        <end position="244"/>
    </location>
</feature>
<dbReference type="Proteomes" id="UP001190700">
    <property type="component" value="Unassembled WGS sequence"/>
</dbReference>
<evidence type="ECO:0000256" key="6">
    <source>
        <dbReference type="ARBA" id="ARBA00022840"/>
    </source>
</evidence>
<dbReference type="InterPro" id="IPR000719">
    <property type="entry name" value="Prot_kinase_dom"/>
</dbReference>
<keyword evidence="6" id="KW-0067">ATP-binding</keyword>
<evidence type="ECO:0000259" key="10">
    <source>
        <dbReference type="PROSITE" id="PS50011"/>
    </source>
</evidence>
<evidence type="ECO:0000256" key="1">
    <source>
        <dbReference type="ARBA" id="ARBA00012513"/>
    </source>
</evidence>
<dbReference type="Gene3D" id="1.10.510.10">
    <property type="entry name" value="Transferase(Phosphotransferase) domain 1"/>
    <property type="match status" value="2"/>
</dbReference>
<dbReference type="Pfam" id="PF00069">
    <property type="entry name" value="Pkinase"/>
    <property type="match status" value="1"/>
</dbReference>
<dbReference type="PANTHER" id="PTHR45998">
    <property type="entry name" value="SERINE/THREONINE-PROTEIN KINASE 16"/>
    <property type="match status" value="1"/>
</dbReference>
<proteinExistence type="predicted"/>
<dbReference type="InterPro" id="IPR008271">
    <property type="entry name" value="Ser/Thr_kinase_AS"/>
</dbReference>
<protein>
    <recommendedName>
        <fullName evidence="1">non-specific serine/threonine protein kinase</fullName>
        <ecNumber evidence="1">2.7.11.1</ecNumber>
    </recommendedName>
</protein>
<dbReference type="InterPro" id="IPR011009">
    <property type="entry name" value="Kinase-like_dom_sf"/>
</dbReference>
<dbReference type="SUPFAM" id="SSF56112">
    <property type="entry name" value="Protein kinase-like (PK-like)"/>
    <property type="match status" value="1"/>
</dbReference>
<dbReference type="AlphaFoldDB" id="A0AAE0G8P8"/>
<evidence type="ECO:0000256" key="9">
    <source>
        <dbReference type="SAM" id="MobiDB-lite"/>
    </source>
</evidence>
<keyword evidence="2" id="KW-0723">Serine/threonine-protein kinase</keyword>
<keyword evidence="12" id="KW-1185">Reference proteome</keyword>
<reference evidence="11 12" key="1">
    <citation type="journal article" date="2015" name="Genome Biol. Evol.">
        <title>Comparative Genomics of a Bacterivorous Green Alga Reveals Evolutionary Causalities and Consequences of Phago-Mixotrophic Mode of Nutrition.</title>
        <authorList>
            <person name="Burns J.A."/>
            <person name="Paasch A."/>
            <person name="Narechania A."/>
            <person name="Kim E."/>
        </authorList>
    </citation>
    <scope>NUCLEOTIDE SEQUENCE [LARGE SCALE GENOMIC DNA]</scope>
    <source>
        <strain evidence="11 12">PLY_AMNH</strain>
    </source>
</reference>
<evidence type="ECO:0000256" key="3">
    <source>
        <dbReference type="ARBA" id="ARBA00022679"/>
    </source>
</evidence>
<dbReference type="GO" id="GO:0004674">
    <property type="term" value="F:protein serine/threonine kinase activity"/>
    <property type="evidence" value="ECO:0007669"/>
    <property type="project" value="UniProtKB-KW"/>
</dbReference>
<sequence length="244" mass="26842">ARSKRLSRKAGQVRLPPEPEPVRCALPESKVSQVRLGRLSRSRVRRALSCLEPKAGQVRPWLPEPGKPSGALSRPEPKAGQVCAAVESMHNHEPPYAHFDLKPANVLISHHGRILVEAGEADNTSAPTPQIADERGWEPLWGSEVAAATAPSSRSSSEGHLDAVVMDLGSARPARVRVSDRTTAMRVQEDAERFASAPYRAPELWDVRTHCDLDERVDVWSLGCMLYTMMCHESPFERALNHAG</sequence>
<keyword evidence="4" id="KW-0547">Nucleotide-binding</keyword>
<feature type="non-terminal residue" evidence="11">
    <location>
        <position position="1"/>
    </location>
</feature>
<comment type="catalytic activity">
    <reaction evidence="8">
        <text>L-seryl-[protein] + ATP = O-phospho-L-seryl-[protein] + ADP + H(+)</text>
        <dbReference type="Rhea" id="RHEA:17989"/>
        <dbReference type="Rhea" id="RHEA-COMP:9863"/>
        <dbReference type="Rhea" id="RHEA-COMP:11604"/>
        <dbReference type="ChEBI" id="CHEBI:15378"/>
        <dbReference type="ChEBI" id="CHEBI:29999"/>
        <dbReference type="ChEBI" id="CHEBI:30616"/>
        <dbReference type="ChEBI" id="CHEBI:83421"/>
        <dbReference type="ChEBI" id="CHEBI:456216"/>
        <dbReference type="EC" id="2.7.11.1"/>
    </reaction>
</comment>
<evidence type="ECO:0000256" key="8">
    <source>
        <dbReference type="ARBA" id="ARBA00048679"/>
    </source>
</evidence>
<accession>A0AAE0G8P8</accession>
<evidence type="ECO:0000313" key="11">
    <source>
        <dbReference type="EMBL" id="KAK3273534.1"/>
    </source>
</evidence>
<comment type="catalytic activity">
    <reaction evidence="7">
        <text>L-threonyl-[protein] + ATP = O-phospho-L-threonyl-[protein] + ADP + H(+)</text>
        <dbReference type="Rhea" id="RHEA:46608"/>
        <dbReference type="Rhea" id="RHEA-COMP:11060"/>
        <dbReference type="Rhea" id="RHEA-COMP:11605"/>
        <dbReference type="ChEBI" id="CHEBI:15378"/>
        <dbReference type="ChEBI" id="CHEBI:30013"/>
        <dbReference type="ChEBI" id="CHEBI:30616"/>
        <dbReference type="ChEBI" id="CHEBI:61977"/>
        <dbReference type="ChEBI" id="CHEBI:456216"/>
        <dbReference type="EC" id="2.7.11.1"/>
    </reaction>
</comment>
<dbReference type="GO" id="GO:0005524">
    <property type="term" value="F:ATP binding"/>
    <property type="evidence" value="ECO:0007669"/>
    <property type="project" value="UniProtKB-KW"/>
</dbReference>
<evidence type="ECO:0000256" key="7">
    <source>
        <dbReference type="ARBA" id="ARBA00047899"/>
    </source>
</evidence>
<feature type="region of interest" description="Disordered" evidence="9">
    <location>
        <begin position="57"/>
        <end position="77"/>
    </location>
</feature>
<dbReference type="EC" id="2.7.11.1" evidence="1"/>
<evidence type="ECO:0000256" key="5">
    <source>
        <dbReference type="ARBA" id="ARBA00022777"/>
    </source>
</evidence>
<organism evidence="11 12">
    <name type="scientific">Cymbomonas tetramitiformis</name>
    <dbReference type="NCBI Taxonomy" id="36881"/>
    <lineage>
        <taxon>Eukaryota</taxon>
        <taxon>Viridiplantae</taxon>
        <taxon>Chlorophyta</taxon>
        <taxon>Pyramimonadophyceae</taxon>
        <taxon>Pyramimonadales</taxon>
        <taxon>Pyramimonadaceae</taxon>
        <taxon>Cymbomonas</taxon>
    </lineage>
</organism>
<dbReference type="EMBL" id="LGRX02008423">
    <property type="protein sequence ID" value="KAK3273534.1"/>
    <property type="molecule type" value="Genomic_DNA"/>
</dbReference>
<keyword evidence="5" id="KW-0418">Kinase</keyword>
<keyword evidence="3" id="KW-0808">Transferase</keyword>
<dbReference type="InterPro" id="IPR052239">
    <property type="entry name" value="Ser/Thr-specific_kinases"/>
</dbReference>